<dbReference type="Pfam" id="PF00015">
    <property type="entry name" value="MCPsignal"/>
    <property type="match status" value="1"/>
</dbReference>
<dbReference type="GO" id="GO:0004888">
    <property type="term" value="F:transmembrane signaling receptor activity"/>
    <property type="evidence" value="ECO:0007669"/>
    <property type="project" value="InterPro"/>
</dbReference>
<feature type="domain" description="HAMP" evidence="8">
    <location>
        <begin position="277"/>
        <end position="321"/>
    </location>
</feature>
<dbReference type="FunFam" id="1.10.287.950:FF:000001">
    <property type="entry name" value="Methyl-accepting chemotaxis sensory transducer"/>
    <property type="match status" value="1"/>
</dbReference>
<dbReference type="PANTHER" id="PTHR43531">
    <property type="entry name" value="PROTEIN ICFG"/>
    <property type="match status" value="1"/>
</dbReference>
<dbReference type="SUPFAM" id="SSF58104">
    <property type="entry name" value="Methyl-accepting chemotaxis protein (MCP) signaling domain"/>
    <property type="match status" value="1"/>
</dbReference>
<dbReference type="InterPro" id="IPR051310">
    <property type="entry name" value="MCP_chemotaxis"/>
</dbReference>
<dbReference type="Gene3D" id="1.10.287.950">
    <property type="entry name" value="Methyl-accepting chemotaxis protein"/>
    <property type="match status" value="1"/>
</dbReference>
<dbReference type="InterPro" id="IPR004090">
    <property type="entry name" value="Chemotax_Me-accpt_rcpt"/>
</dbReference>
<evidence type="ECO:0000256" key="1">
    <source>
        <dbReference type="ARBA" id="ARBA00004370"/>
    </source>
</evidence>
<feature type="domain" description="HAMP" evidence="8">
    <location>
        <begin position="458"/>
        <end position="504"/>
    </location>
</feature>
<reference evidence="9 10" key="1">
    <citation type="journal article" date="2015" name="Genome Announc.">
        <title>Complete Genome Sequencing of Stenotrophomonas acidaminiphila ZAC14D2_NAIMI4_2, a Multidrug-Resistant Strain Isolated from Sediments of a Polluted River in Mexico, Uncovers New Antibiotic Resistance Genes and a Novel Class-II Lasso Peptide Biosynthesis Gene Cluster.</title>
        <authorList>
            <person name="Vinuesa P."/>
            <person name="Ochoa-Sanchez L.E."/>
        </authorList>
    </citation>
    <scope>NUCLEOTIDE SEQUENCE [LARGE SCALE GENOMIC DNA]</scope>
    <source>
        <strain evidence="9 10">ZAC14D2_NAIMI4_2</strain>
    </source>
</reference>
<comment type="subcellular location">
    <subcellularLocation>
        <location evidence="1">Membrane</location>
    </subcellularLocation>
</comment>
<dbReference type="PRINTS" id="PR00260">
    <property type="entry name" value="CHEMTRNSDUCR"/>
</dbReference>
<proteinExistence type="inferred from homology"/>
<name>A0A0S1B4R1_9GAMM</name>
<evidence type="ECO:0000256" key="3">
    <source>
        <dbReference type="ARBA" id="ARBA00023224"/>
    </source>
</evidence>
<dbReference type="KEGG" id="sacz:AOT14_37030"/>
<comment type="similarity">
    <text evidence="4">Belongs to the methyl-accepting chemotaxis (MCP) protein family.</text>
</comment>
<dbReference type="GO" id="GO:0006935">
    <property type="term" value="P:chemotaxis"/>
    <property type="evidence" value="ECO:0007669"/>
    <property type="project" value="UniProtKB-KW"/>
</dbReference>
<dbReference type="PROSITE" id="PS50111">
    <property type="entry name" value="CHEMOTAXIS_TRANSDUC_2"/>
    <property type="match status" value="1"/>
</dbReference>
<keyword evidence="6" id="KW-0812">Transmembrane</keyword>
<evidence type="ECO:0000256" key="4">
    <source>
        <dbReference type="ARBA" id="ARBA00029447"/>
    </source>
</evidence>
<dbReference type="SMART" id="SM00304">
    <property type="entry name" value="HAMP"/>
    <property type="match status" value="3"/>
</dbReference>
<dbReference type="PANTHER" id="PTHR43531:SF14">
    <property type="entry name" value="METHYL-ACCEPTING CHEMOTAXIS PROTEIN I-RELATED"/>
    <property type="match status" value="1"/>
</dbReference>
<dbReference type="GO" id="GO:0005886">
    <property type="term" value="C:plasma membrane"/>
    <property type="evidence" value="ECO:0007669"/>
    <property type="project" value="TreeGrafter"/>
</dbReference>
<evidence type="ECO:0000259" key="8">
    <source>
        <dbReference type="PROSITE" id="PS50885"/>
    </source>
</evidence>
<evidence type="ECO:0000313" key="9">
    <source>
        <dbReference type="EMBL" id="ALJ30033.1"/>
    </source>
</evidence>
<dbReference type="InterPro" id="IPR003660">
    <property type="entry name" value="HAMP_dom"/>
</dbReference>
<dbReference type="GO" id="GO:0007165">
    <property type="term" value="P:signal transduction"/>
    <property type="evidence" value="ECO:0007669"/>
    <property type="project" value="UniProtKB-KW"/>
</dbReference>
<dbReference type="CDD" id="cd11386">
    <property type="entry name" value="MCP_signal"/>
    <property type="match status" value="1"/>
</dbReference>
<dbReference type="PROSITE" id="PS50885">
    <property type="entry name" value="HAMP"/>
    <property type="match status" value="3"/>
</dbReference>
<protein>
    <submittedName>
        <fullName evidence="9">Methyl-accepting chemotaxis protein (MCP) signaling domain protein</fullName>
    </submittedName>
</protein>
<evidence type="ECO:0000256" key="2">
    <source>
        <dbReference type="ARBA" id="ARBA00022481"/>
    </source>
</evidence>
<evidence type="ECO:0000256" key="6">
    <source>
        <dbReference type="SAM" id="Phobius"/>
    </source>
</evidence>
<dbReference type="Proteomes" id="UP000061010">
    <property type="component" value="Chromosome"/>
</dbReference>
<feature type="transmembrane region" description="Helical" evidence="6">
    <location>
        <begin position="43"/>
        <end position="64"/>
    </location>
</feature>
<organism evidence="9 10">
    <name type="scientific">Stenotrophomonas acidaminiphila</name>
    <dbReference type="NCBI Taxonomy" id="128780"/>
    <lineage>
        <taxon>Bacteria</taxon>
        <taxon>Pseudomonadati</taxon>
        <taxon>Pseudomonadota</taxon>
        <taxon>Gammaproteobacteria</taxon>
        <taxon>Lysobacterales</taxon>
        <taxon>Lysobacteraceae</taxon>
        <taxon>Stenotrophomonas</taxon>
    </lineage>
</organism>
<dbReference type="Gene3D" id="1.20.120.1530">
    <property type="match status" value="1"/>
</dbReference>
<evidence type="ECO:0000259" key="7">
    <source>
        <dbReference type="PROSITE" id="PS50111"/>
    </source>
</evidence>
<dbReference type="InterPro" id="IPR004089">
    <property type="entry name" value="MCPsignal_dom"/>
</dbReference>
<keyword evidence="10" id="KW-1185">Reference proteome</keyword>
<dbReference type="SMART" id="SM00283">
    <property type="entry name" value="MA"/>
    <property type="match status" value="1"/>
</dbReference>
<feature type="domain" description="Methyl-accepting transducer" evidence="7">
    <location>
        <begin position="509"/>
        <end position="738"/>
    </location>
</feature>
<evidence type="ECO:0000256" key="5">
    <source>
        <dbReference type="PROSITE-ProRule" id="PRU00284"/>
    </source>
</evidence>
<keyword evidence="6" id="KW-1133">Transmembrane helix</keyword>
<feature type="domain" description="HAMP" evidence="8">
    <location>
        <begin position="367"/>
        <end position="413"/>
    </location>
</feature>
<keyword evidence="3 5" id="KW-0807">Transducer</keyword>
<dbReference type="EMBL" id="CP012900">
    <property type="protein sequence ID" value="ALJ30033.1"/>
    <property type="molecule type" value="Genomic_DNA"/>
</dbReference>
<keyword evidence="2" id="KW-0488">Methylation</keyword>
<evidence type="ECO:0000313" key="10">
    <source>
        <dbReference type="Proteomes" id="UP000061010"/>
    </source>
</evidence>
<gene>
    <name evidence="9" type="ORF">AOT14_37030</name>
</gene>
<feature type="transmembrane region" description="Helical" evidence="6">
    <location>
        <begin position="241"/>
        <end position="265"/>
    </location>
</feature>
<dbReference type="AlphaFoldDB" id="A0A0S1B4R1"/>
<dbReference type="PATRIC" id="fig|128780.6.peg.3750"/>
<keyword evidence="6" id="KW-0472">Membrane</keyword>
<accession>A0A0S1B4R1</accession>
<sequence length="761" mass="80550">MLGWLLNGSHEGATPSALGKRTGGKGMSQGAHSFKGNFMSIKALFISLFAVTLVILGLVFASIFQVKVTAAQLKAAQQSRYDSYLLADELRQSSDDLTRLARTYVVTGDERNEQEYADIIAVRNGDKARADGQTVSLLKLMEKAGFTAAEFAKLKQAEDLSNELAKVENAAMHMVKGQYDDGNGGFTQAGEPDLERARALMHDQAYQDTKAAIMKPISEFFVLLDQRTEGRVLAAEKANGLWTGIAVTSIVATLVVLLGALLFAFRRIIGQLGGEPQDVVKAVERIANGDLQTPIALRPGDTSSLVHSLRGMQGSLKSIVADIQSMAEAAVRRGDFSVKMDSAGRAGFMKDIAGLLNELSDVTEAGLQDISRVSGALSAGDLSQKIGQDYPGLFGHTASAVNHTVAVLAGLVDEIRTLADSAGQGDFSRRIGLDGKEGFGQEIGRLLNQLSVTTDAGLRDVLRVAQALAQGDLTQRIDTEYPGLFGQVHAGMNATVANLHRLVQQIKDDADQIGLATTEIANGNQDLSARTETLAANLEETAASMEELTSTVRDNELRVARAGDITHSATDVAARGGEIVKASIVTMDEIAHSSRQIAEIISVIDGIAFQTNILALNAAVEAARASEHGRGFAVVASEVRSLAQRSAEAAKDIKNLITEAVAKAENGTERVHRVGDAMDEIVTGIGGVTAIMSEILLASREQSSGISQVAQSTTQMDEVTQSNAALVEEVAAAATSLHDRAQSLLQSVSAFNLGSSLRLAA</sequence>